<name>A0A9K3CUG0_9EUKA</name>
<sequence>MLGEVLSEILSAASRDGALSVEHVAALDAAFPRVTEGALALLDREGAVSVVQSAGPSPITVALVAGSARGSRYVVLPSPPLCTCPFFAHSV</sequence>
<accession>A0A9K3CUG0</accession>
<proteinExistence type="predicted"/>
<organism evidence="1 2">
    <name type="scientific">Kipferlia bialata</name>
    <dbReference type="NCBI Taxonomy" id="797122"/>
    <lineage>
        <taxon>Eukaryota</taxon>
        <taxon>Metamonada</taxon>
        <taxon>Carpediemonas-like organisms</taxon>
        <taxon>Kipferlia</taxon>
    </lineage>
</organism>
<protein>
    <submittedName>
        <fullName evidence="1">Uncharacterized protein</fullName>
    </submittedName>
</protein>
<keyword evidence="2" id="KW-1185">Reference proteome</keyword>
<gene>
    <name evidence="1" type="ORF">KIPB_003885</name>
</gene>
<dbReference type="EMBL" id="BDIP01000784">
    <property type="protein sequence ID" value="GIQ82702.1"/>
    <property type="molecule type" value="Genomic_DNA"/>
</dbReference>
<dbReference type="Proteomes" id="UP000265618">
    <property type="component" value="Unassembled WGS sequence"/>
</dbReference>
<evidence type="ECO:0000313" key="1">
    <source>
        <dbReference type="EMBL" id="GIQ82702.1"/>
    </source>
</evidence>
<evidence type="ECO:0000313" key="2">
    <source>
        <dbReference type="Proteomes" id="UP000265618"/>
    </source>
</evidence>
<comment type="caution">
    <text evidence="1">The sequence shown here is derived from an EMBL/GenBank/DDBJ whole genome shotgun (WGS) entry which is preliminary data.</text>
</comment>
<feature type="non-terminal residue" evidence="1">
    <location>
        <position position="1"/>
    </location>
</feature>
<dbReference type="AlphaFoldDB" id="A0A9K3CUG0"/>
<reference evidence="1 2" key="1">
    <citation type="journal article" date="2018" name="PLoS ONE">
        <title>The draft genome of Kipferlia bialata reveals reductive genome evolution in fornicate parasites.</title>
        <authorList>
            <person name="Tanifuji G."/>
            <person name="Takabayashi S."/>
            <person name="Kume K."/>
            <person name="Takagi M."/>
            <person name="Nakayama T."/>
            <person name="Kamikawa R."/>
            <person name="Inagaki Y."/>
            <person name="Hashimoto T."/>
        </authorList>
    </citation>
    <scope>NUCLEOTIDE SEQUENCE [LARGE SCALE GENOMIC DNA]</scope>
    <source>
        <strain evidence="1">NY0173</strain>
    </source>
</reference>